<accession>A0A1H8I8C5</accession>
<gene>
    <name evidence="3" type="ORF">SAMN05444955_11666</name>
</gene>
<dbReference type="AlphaFoldDB" id="A0A1H8I8C5"/>
<feature type="domain" description="Helicase HerA central" evidence="2">
    <location>
        <begin position="151"/>
        <end position="354"/>
    </location>
</feature>
<keyword evidence="1" id="KW-1133">Transmembrane helix</keyword>
<dbReference type="CDD" id="cd01127">
    <property type="entry name" value="TrwB_TraG_TraD_VirD4"/>
    <property type="match status" value="1"/>
</dbReference>
<evidence type="ECO:0000313" key="3">
    <source>
        <dbReference type="EMBL" id="SEN64512.1"/>
    </source>
</evidence>
<organism evidence="3 4">
    <name type="scientific">Lihuaxuella thermophila</name>
    <dbReference type="NCBI Taxonomy" id="1173111"/>
    <lineage>
        <taxon>Bacteria</taxon>
        <taxon>Bacillati</taxon>
        <taxon>Bacillota</taxon>
        <taxon>Bacilli</taxon>
        <taxon>Bacillales</taxon>
        <taxon>Thermoactinomycetaceae</taxon>
        <taxon>Lihuaxuella</taxon>
    </lineage>
</organism>
<keyword evidence="1" id="KW-0812">Transmembrane</keyword>
<sequence>MQVVGITTQQEVYVASRERKFRINEILVVEDPALNFPRGEVVETMSYNRLIPMGTDKSLVDSQVIQALQQIGYDIGSDEINLAKVRLYEEAPHPIGTGCSVRLPDFEEVRDLLVTTAPDEGMLLGEIRGTESLAESLSEDLRDQVVLMEQGDLRRQQGVPFVFDVKAMQQYPHVGIFGGSGSGKSFGLRVMLEELMKLRIPTLVFDPHFEMDFSERVPELADRGPSFAERFISVQIGQHVGISFSDLTTRDITELLGASGGHLTDSMANVVQTLHRRKDSFTSFSDRLNNLIQAMEEGKEGLKRQLNKPDLTPTDAARVNDMLRLLDEYGSLPLSSVKGIHWRLNRLEKAGLFHHDIRAIERGMEQGKLVVVQGSTWILQVFATYVIGALYRKRREYKDARMNGEEGRFFPPFVIVTDEAHNFAPKAVDSPAKSILKEIAQEGRKYGVFLFLATQRPTLLDETITAQLNTKFVFRTVRGTDIATLREETDLTAEEGKRLPYLRSGDTFVSSAVFGRTIFIRIRCAYTRSPHLANPFDELKQMAGERDEKMLKTISGLLPLFDTDLVQTVAHVNRECGCQWDVTRLKQELDRLAGEGRLKKVETPFATRYDKC</sequence>
<dbReference type="Proteomes" id="UP000199695">
    <property type="component" value="Unassembled WGS sequence"/>
</dbReference>
<dbReference type="RefSeq" id="WP_089971847.1">
    <property type="nucleotide sequence ID" value="NZ_FOCQ01000016.1"/>
</dbReference>
<dbReference type="InterPro" id="IPR008571">
    <property type="entry name" value="HerA-like"/>
</dbReference>
<evidence type="ECO:0000256" key="1">
    <source>
        <dbReference type="SAM" id="Phobius"/>
    </source>
</evidence>
<feature type="transmembrane region" description="Helical" evidence="1">
    <location>
        <begin position="370"/>
        <end position="391"/>
    </location>
</feature>
<evidence type="ECO:0000259" key="2">
    <source>
        <dbReference type="Pfam" id="PF01935"/>
    </source>
</evidence>
<dbReference type="EMBL" id="FOCQ01000016">
    <property type="protein sequence ID" value="SEN64512.1"/>
    <property type="molecule type" value="Genomic_DNA"/>
</dbReference>
<dbReference type="InterPro" id="IPR002789">
    <property type="entry name" value="HerA_central"/>
</dbReference>
<dbReference type="Gene3D" id="3.40.50.300">
    <property type="entry name" value="P-loop containing nucleotide triphosphate hydrolases"/>
    <property type="match status" value="2"/>
</dbReference>
<dbReference type="OrthoDB" id="9806951at2"/>
<dbReference type="Pfam" id="PF01935">
    <property type="entry name" value="DUF87"/>
    <property type="match status" value="1"/>
</dbReference>
<dbReference type="SUPFAM" id="SSF52540">
    <property type="entry name" value="P-loop containing nucleoside triphosphate hydrolases"/>
    <property type="match status" value="1"/>
</dbReference>
<proteinExistence type="predicted"/>
<dbReference type="PANTHER" id="PTHR42957">
    <property type="entry name" value="HELICASE MJ1565-RELATED"/>
    <property type="match status" value="1"/>
</dbReference>
<name>A0A1H8I8C5_9BACL</name>
<protein>
    <recommendedName>
        <fullName evidence="2">Helicase HerA central domain-containing protein</fullName>
    </recommendedName>
</protein>
<keyword evidence="4" id="KW-1185">Reference proteome</keyword>
<dbReference type="STRING" id="1173111.SAMN05444955_11666"/>
<dbReference type="PANTHER" id="PTHR42957:SF1">
    <property type="entry name" value="HELICASE MJ1565-RELATED"/>
    <property type="match status" value="1"/>
</dbReference>
<dbReference type="InterPro" id="IPR027417">
    <property type="entry name" value="P-loop_NTPase"/>
</dbReference>
<evidence type="ECO:0000313" key="4">
    <source>
        <dbReference type="Proteomes" id="UP000199695"/>
    </source>
</evidence>
<keyword evidence="1" id="KW-0472">Membrane</keyword>
<reference evidence="3 4" key="1">
    <citation type="submission" date="2016-10" db="EMBL/GenBank/DDBJ databases">
        <authorList>
            <person name="de Groot N.N."/>
        </authorList>
    </citation>
    <scope>NUCLEOTIDE SEQUENCE [LARGE SCALE GENOMIC DNA]</scope>
    <source>
        <strain evidence="3 4">DSM 46701</strain>
    </source>
</reference>